<gene>
    <name evidence="17" type="ORF">EDM56_16810</name>
</gene>
<keyword evidence="9 17" id="KW-0418">Kinase</keyword>
<evidence type="ECO:0000256" key="7">
    <source>
        <dbReference type="ARBA" id="ARBA00022692"/>
    </source>
</evidence>
<dbReference type="SMART" id="SM00304">
    <property type="entry name" value="HAMP"/>
    <property type="match status" value="1"/>
</dbReference>
<protein>
    <recommendedName>
        <fullName evidence="3">histidine kinase</fullName>
        <ecNumber evidence="3">2.7.13.3</ecNumber>
    </recommendedName>
</protein>
<dbReference type="Pfam" id="PF02743">
    <property type="entry name" value="dCache_1"/>
    <property type="match status" value="1"/>
</dbReference>
<comment type="caution">
    <text evidence="17">The sequence shown here is derived from an EMBL/GenBank/DDBJ whole genome shotgun (WGS) entry which is preliminary data.</text>
</comment>
<feature type="transmembrane region" description="Helical" evidence="14">
    <location>
        <begin position="295"/>
        <end position="314"/>
    </location>
</feature>
<reference evidence="17 18" key="1">
    <citation type="submission" date="2018-10" db="EMBL/GenBank/DDBJ databases">
        <title>Phylogenomics of Brevibacillus.</title>
        <authorList>
            <person name="Dunlap C."/>
        </authorList>
    </citation>
    <scope>NUCLEOTIDE SEQUENCE [LARGE SCALE GENOMIC DNA]</scope>
    <source>
        <strain evidence="17 18">JCM 15716</strain>
    </source>
</reference>
<organism evidence="17 18">
    <name type="scientific">Brevibacillus fluminis</name>
    <dbReference type="NCBI Taxonomy" id="511487"/>
    <lineage>
        <taxon>Bacteria</taxon>
        <taxon>Bacillati</taxon>
        <taxon>Bacillota</taxon>
        <taxon>Bacilli</taxon>
        <taxon>Bacillales</taxon>
        <taxon>Paenibacillaceae</taxon>
        <taxon>Brevibacillus</taxon>
    </lineage>
</organism>
<keyword evidence="11 14" id="KW-1133">Transmembrane helix</keyword>
<keyword evidence="18" id="KW-1185">Reference proteome</keyword>
<evidence type="ECO:0000256" key="13">
    <source>
        <dbReference type="ARBA" id="ARBA00023136"/>
    </source>
</evidence>
<evidence type="ECO:0000256" key="6">
    <source>
        <dbReference type="ARBA" id="ARBA00022679"/>
    </source>
</evidence>
<evidence type="ECO:0000256" key="14">
    <source>
        <dbReference type="SAM" id="Phobius"/>
    </source>
</evidence>
<proteinExistence type="predicted"/>
<accession>A0A3M8DGW6</accession>
<dbReference type="GO" id="GO:0005886">
    <property type="term" value="C:plasma membrane"/>
    <property type="evidence" value="ECO:0007669"/>
    <property type="project" value="UniProtKB-SubCell"/>
</dbReference>
<keyword evidence="8" id="KW-0547">Nucleotide-binding</keyword>
<evidence type="ECO:0000256" key="3">
    <source>
        <dbReference type="ARBA" id="ARBA00012438"/>
    </source>
</evidence>
<name>A0A3M8DGW6_9BACL</name>
<keyword evidence="7 14" id="KW-0812">Transmembrane</keyword>
<keyword evidence="4" id="KW-1003">Cell membrane</keyword>
<feature type="transmembrane region" description="Helical" evidence="14">
    <location>
        <begin position="20"/>
        <end position="41"/>
    </location>
</feature>
<dbReference type="InterPro" id="IPR004358">
    <property type="entry name" value="Sig_transdc_His_kin-like_C"/>
</dbReference>
<evidence type="ECO:0000259" key="16">
    <source>
        <dbReference type="PROSITE" id="PS50885"/>
    </source>
</evidence>
<dbReference type="Pfam" id="PF02518">
    <property type="entry name" value="HATPase_c"/>
    <property type="match status" value="1"/>
</dbReference>
<feature type="domain" description="Histidine kinase" evidence="15">
    <location>
        <begin position="475"/>
        <end position="582"/>
    </location>
</feature>
<evidence type="ECO:0000256" key="2">
    <source>
        <dbReference type="ARBA" id="ARBA00004651"/>
    </source>
</evidence>
<dbReference type="InterPro" id="IPR010559">
    <property type="entry name" value="Sig_transdc_His_kin_internal"/>
</dbReference>
<dbReference type="InterPro" id="IPR005467">
    <property type="entry name" value="His_kinase_dom"/>
</dbReference>
<dbReference type="PANTHER" id="PTHR34220">
    <property type="entry name" value="SENSOR HISTIDINE KINASE YPDA"/>
    <property type="match status" value="1"/>
</dbReference>
<dbReference type="Proteomes" id="UP000271031">
    <property type="component" value="Unassembled WGS sequence"/>
</dbReference>
<keyword evidence="12" id="KW-0902">Two-component regulatory system</keyword>
<evidence type="ECO:0000256" key="1">
    <source>
        <dbReference type="ARBA" id="ARBA00000085"/>
    </source>
</evidence>
<dbReference type="Pfam" id="PF00672">
    <property type="entry name" value="HAMP"/>
    <property type="match status" value="1"/>
</dbReference>
<evidence type="ECO:0000256" key="5">
    <source>
        <dbReference type="ARBA" id="ARBA00022553"/>
    </source>
</evidence>
<dbReference type="EC" id="2.7.13.3" evidence="3"/>
<dbReference type="PROSITE" id="PS50885">
    <property type="entry name" value="HAMP"/>
    <property type="match status" value="1"/>
</dbReference>
<dbReference type="SUPFAM" id="SSF55874">
    <property type="entry name" value="ATPase domain of HSP90 chaperone/DNA topoisomerase II/histidine kinase"/>
    <property type="match status" value="1"/>
</dbReference>
<dbReference type="AlphaFoldDB" id="A0A3M8DGW6"/>
<dbReference type="InterPro" id="IPR050640">
    <property type="entry name" value="Bact_2-comp_sensor_kinase"/>
</dbReference>
<comment type="subcellular location">
    <subcellularLocation>
        <location evidence="2">Cell membrane</location>
        <topology evidence="2">Multi-pass membrane protein</topology>
    </subcellularLocation>
</comment>
<feature type="domain" description="HAMP" evidence="16">
    <location>
        <begin position="316"/>
        <end position="368"/>
    </location>
</feature>
<evidence type="ECO:0000313" key="18">
    <source>
        <dbReference type="Proteomes" id="UP000271031"/>
    </source>
</evidence>
<dbReference type="CDD" id="cd06225">
    <property type="entry name" value="HAMP"/>
    <property type="match status" value="1"/>
</dbReference>
<evidence type="ECO:0000256" key="12">
    <source>
        <dbReference type="ARBA" id="ARBA00023012"/>
    </source>
</evidence>
<dbReference type="SMART" id="SM00387">
    <property type="entry name" value="HATPase_c"/>
    <property type="match status" value="1"/>
</dbReference>
<keyword evidence="10" id="KW-0067">ATP-binding</keyword>
<evidence type="ECO:0000259" key="15">
    <source>
        <dbReference type="PROSITE" id="PS50109"/>
    </source>
</evidence>
<dbReference type="PRINTS" id="PR00344">
    <property type="entry name" value="BCTRLSENSOR"/>
</dbReference>
<dbReference type="OrthoDB" id="9776552at2"/>
<keyword evidence="6" id="KW-0808">Transferase</keyword>
<dbReference type="Gene3D" id="6.10.340.10">
    <property type="match status" value="1"/>
</dbReference>
<dbReference type="Gene3D" id="3.30.450.20">
    <property type="entry name" value="PAS domain"/>
    <property type="match status" value="2"/>
</dbReference>
<dbReference type="GO" id="GO:0000155">
    <property type="term" value="F:phosphorelay sensor kinase activity"/>
    <property type="evidence" value="ECO:0007669"/>
    <property type="project" value="InterPro"/>
</dbReference>
<comment type="catalytic activity">
    <reaction evidence="1">
        <text>ATP + protein L-histidine = ADP + protein N-phospho-L-histidine.</text>
        <dbReference type="EC" id="2.7.13.3"/>
    </reaction>
</comment>
<dbReference type="InterPro" id="IPR036890">
    <property type="entry name" value="HATPase_C_sf"/>
</dbReference>
<dbReference type="SUPFAM" id="SSF158472">
    <property type="entry name" value="HAMP domain-like"/>
    <property type="match status" value="1"/>
</dbReference>
<dbReference type="Gene3D" id="3.30.565.10">
    <property type="entry name" value="Histidine kinase-like ATPase, C-terminal domain"/>
    <property type="match status" value="1"/>
</dbReference>
<dbReference type="GO" id="GO:0005524">
    <property type="term" value="F:ATP binding"/>
    <property type="evidence" value="ECO:0007669"/>
    <property type="project" value="UniProtKB-KW"/>
</dbReference>
<evidence type="ECO:0000313" key="17">
    <source>
        <dbReference type="EMBL" id="RNB87323.1"/>
    </source>
</evidence>
<dbReference type="RefSeq" id="WP_122919021.1">
    <property type="nucleotide sequence ID" value="NZ_RHHQ01000012.1"/>
</dbReference>
<sequence>MSKGWDRALDLLRMRSIQFIITASFTFVTVLVMLFVGVMLYSKFSQTAEQNAYLYTQQTIEQVSYNLDRYLNDMTGIFNLVEEKVVRSQNIPDNKLTEQLETIVETRDDIVSLAVFTQQGELISGVPSQAMRKNTKLVEQSWFALAQENPKNLSFSLPHVQNLFKGQYPWVVSISKSVTIHKDNQQIPGVLLMDVNFKTIDDLSRKVSLGKKGYVYIIDLVGNIVYHPQQQLIYVGLKNENRLLPLRYSYGSYPDDSAEDKRLITIKTIDNIGWKIIGVSYMDEIVTTKKEISGFIFWLLIVVVIIVLFLLSYLSARISRPIKMLERSMKQVESGDLTVAASVKGSHEVEQLSHRFNLMVARIRQLMDQIIEEQEAKRKSELEVLQAQINPHFLYNTLNSAVRMAGVGKKEEVITTITSLSKLFRLSLGRGKPIITVAEELEHIRHYLIIQKMRYKQKFEYEIEAEEAALGCLTLKLLLQPIVENSIYHGIEQMADPGFIHIRAAIIGERILFQVSDNGLGMRPDVCAQILQGEHQSKGGSGVGVKNIHERIRLYYGEAYGVSIESEEEMGTVVSIWIPFIEPKGEEESA</sequence>
<dbReference type="PANTHER" id="PTHR34220:SF7">
    <property type="entry name" value="SENSOR HISTIDINE KINASE YPDA"/>
    <property type="match status" value="1"/>
</dbReference>
<keyword evidence="13 14" id="KW-0472">Membrane</keyword>
<evidence type="ECO:0000256" key="4">
    <source>
        <dbReference type="ARBA" id="ARBA00022475"/>
    </source>
</evidence>
<dbReference type="Pfam" id="PF06580">
    <property type="entry name" value="His_kinase"/>
    <property type="match status" value="1"/>
</dbReference>
<dbReference type="InterPro" id="IPR003594">
    <property type="entry name" value="HATPase_dom"/>
</dbReference>
<evidence type="ECO:0000256" key="9">
    <source>
        <dbReference type="ARBA" id="ARBA00022777"/>
    </source>
</evidence>
<evidence type="ECO:0000256" key="11">
    <source>
        <dbReference type="ARBA" id="ARBA00022989"/>
    </source>
</evidence>
<dbReference type="InterPro" id="IPR003660">
    <property type="entry name" value="HAMP_dom"/>
</dbReference>
<keyword evidence="5" id="KW-0597">Phosphoprotein</keyword>
<evidence type="ECO:0000256" key="10">
    <source>
        <dbReference type="ARBA" id="ARBA00022840"/>
    </source>
</evidence>
<evidence type="ECO:0000256" key="8">
    <source>
        <dbReference type="ARBA" id="ARBA00022741"/>
    </source>
</evidence>
<dbReference type="InterPro" id="IPR033479">
    <property type="entry name" value="dCache_1"/>
</dbReference>
<dbReference type="PROSITE" id="PS50109">
    <property type="entry name" value="HIS_KIN"/>
    <property type="match status" value="1"/>
</dbReference>
<dbReference type="EMBL" id="RHHQ01000012">
    <property type="protein sequence ID" value="RNB87323.1"/>
    <property type="molecule type" value="Genomic_DNA"/>
</dbReference>